<dbReference type="OMA" id="MRIERSH"/>
<dbReference type="SUPFAM" id="SSF53098">
    <property type="entry name" value="Ribonuclease H-like"/>
    <property type="match status" value="1"/>
</dbReference>
<feature type="domain" description="Integrase catalytic" evidence="2">
    <location>
        <begin position="1"/>
        <end position="106"/>
    </location>
</feature>
<accession>A0A553PES1</accession>
<organism evidence="3 4">
    <name type="scientific">Tigriopus californicus</name>
    <name type="common">Marine copepod</name>
    <dbReference type="NCBI Taxonomy" id="6832"/>
    <lineage>
        <taxon>Eukaryota</taxon>
        <taxon>Metazoa</taxon>
        <taxon>Ecdysozoa</taxon>
        <taxon>Arthropoda</taxon>
        <taxon>Crustacea</taxon>
        <taxon>Multicrustacea</taxon>
        <taxon>Hexanauplia</taxon>
        <taxon>Copepoda</taxon>
        <taxon>Harpacticoida</taxon>
        <taxon>Harpacticidae</taxon>
        <taxon>Tigriopus</taxon>
    </lineage>
</organism>
<dbReference type="Gene3D" id="3.30.420.10">
    <property type="entry name" value="Ribonuclease H-like superfamily/Ribonuclease H"/>
    <property type="match status" value="1"/>
</dbReference>
<evidence type="ECO:0000259" key="2">
    <source>
        <dbReference type="PROSITE" id="PS50994"/>
    </source>
</evidence>
<dbReference type="Proteomes" id="UP000318571">
    <property type="component" value="Chromosome 5"/>
</dbReference>
<evidence type="ECO:0000313" key="3">
    <source>
        <dbReference type="EMBL" id="TRY76177.1"/>
    </source>
</evidence>
<evidence type="ECO:0000256" key="1">
    <source>
        <dbReference type="SAM" id="MobiDB-lite"/>
    </source>
</evidence>
<evidence type="ECO:0000313" key="4">
    <source>
        <dbReference type="Proteomes" id="UP000318571"/>
    </source>
</evidence>
<protein>
    <recommendedName>
        <fullName evidence="2">Integrase catalytic domain-containing protein</fullName>
    </recommendedName>
</protein>
<name>A0A553PES1_TIGCA</name>
<dbReference type="PROSITE" id="PS50994">
    <property type="entry name" value="INTEGRASE"/>
    <property type="match status" value="1"/>
</dbReference>
<dbReference type="PANTHER" id="PTHR37984">
    <property type="entry name" value="PROTEIN CBG26694"/>
    <property type="match status" value="1"/>
</dbReference>
<dbReference type="STRING" id="6832.A0A553PES1"/>
<feature type="region of interest" description="Disordered" evidence="1">
    <location>
        <begin position="238"/>
        <end position="260"/>
    </location>
</feature>
<dbReference type="InterPro" id="IPR050951">
    <property type="entry name" value="Retrovirus_Pol_polyprotein"/>
</dbReference>
<dbReference type="AlphaFoldDB" id="A0A553PES1"/>
<dbReference type="InterPro" id="IPR001584">
    <property type="entry name" value="Integrase_cat-core"/>
</dbReference>
<dbReference type="GO" id="GO:0003676">
    <property type="term" value="F:nucleic acid binding"/>
    <property type="evidence" value="ECO:0007669"/>
    <property type="project" value="InterPro"/>
</dbReference>
<reference evidence="3 4" key="1">
    <citation type="journal article" date="2018" name="Nat. Ecol. Evol.">
        <title>Genomic signatures of mitonuclear coevolution across populations of Tigriopus californicus.</title>
        <authorList>
            <person name="Barreto F.S."/>
            <person name="Watson E.T."/>
            <person name="Lima T.G."/>
            <person name="Willett C.S."/>
            <person name="Edmands S."/>
            <person name="Li W."/>
            <person name="Burton R.S."/>
        </authorList>
    </citation>
    <scope>NUCLEOTIDE SEQUENCE [LARGE SCALE GENOMIC DNA]</scope>
    <source>
        <strain evidence="3 4">San Diego</strain>
    </source>
</reference>
<dbReference type="PANTHER" id="PTHR37984:SF15">
    <property type="entry name" value="INTEGRASE CATALYTIC DOMAIN-CONTAINING PROTEIN"/>
    <property type="match status" value="1"/>
</dbReference>
<gene>
    <name evidence="3" type="ORF">TCAL_14746</name>
</gene>
<dbReference type="InterPro" id="IPR036397">
    <property type="entry name" value="RNaseH_sf"/>
</dbReference>
<keyword evidence="4" id="KW-1185">Reference proteome</keyword>
<comment type="caution">
    <text evidence="3">The sequence shown here is derived from an EMBL/GenBank/DDBJ whole genome shotgun (WGS) entry which is preliminary data.</text>
</comment>
<proteinExistence type="predicted"/>
<dbReference type="InterPro" id="IPR012337">
    <property type="entry name" value="RNaseH-like_sf"/>
</dbReference>
<sequence>MRDQVLTVYGVPEEVVTDQGVQFMSGEFANFLKSSGIKHCPTSPFHPASDGLTERYNRTLMNALRCFTEEKPENWTEYIQSCVFAYRSSKQQSTGYSPFELLKARTPRMGIDVCPLHSVNNHDDLLEEAFRIASRIRPVARENIKKSQEKSKKNYDKANHVEATPVKEKDFVMWLRPAPVAGGGSQKLKPPFQGPYLVESVSDKTARISDQTGRCQIVNVDQLKITKVDDPHLGVLRKRGRPRKSGGGCDNLPATLRDIR</sequence>
<dbReference type="EMBL" id="VCGU01000004">
    <property type="protein sequence ID" value="TRY76177.1"/>
    <property type="molecule type" value="Genomic_DNA"/>
</dbReference>
<dbReference type="GO" id="GO:0015074">
    <property type="term" value="P:DNA integration"/>
    <property type="evidence" value="ECO:0007669"/>
    <property type="project" value="InterPro"/>
</dbReference>